<dbReference type="Proteomes" id="UP000005396">
    <property type="component" value="Unassembled WGS sequence"/>
</dbReference>
<dbReference type="HOGENOM" id="CLU_3307267_0_0_9"/>
<accession>A8RQ91</accession>
<evidence type="ECO:0000313" key="2">
    <source>
        <dbReference type="Proteomes" id="UP000005396"/>
    </source>
</evidence>
<dbReference type="AlphaFoldDB" id="A8RQ91"/>
<organism evidence="1 2">
    <name type="scientific">Enterocloster bolteae (strain ATCC BAA-613 / DSM 15670 / CCUG 46953 / JCM 12243 / WAL 16351)</name>
    <name type="common">Clostridium bolteae</name>
    <dbReference type="NCBI Taxonomy" id="411902"/>
    <lineage>
        <taxon>Bacteria</taxon>
        <taxon>Bacillati</taxon>
        <taxon>Bacillota</taxon>
        <taxon>Clostridia</taxon>
        <taxon>Lachnospirales</taxon>
        <taxon>Lachnospiraceae</taxon>
        <taxon>Enterocloster</taxon>
    </lineage>
</organism>
<comment type="caution">
    <text evidence="1">The sequence shown here is derived from an EMBL/GenBank/DDBJ whole genome shotgun (WGS) entry which is preliminary data.</text>
</comment>
<sequence>MEAKGLLFFCKFFFPKRYFAGSLMASQSIRSGGKEKQQA</sequence>
<proteinExistence type="predicted"/>
<reference evidence="1 2" key="2">
    <citation type="submission" date="2007-09" db="EMBL/GenBank/DDBJ databases">
        <title>Draft genome sequence of Clostridium bolteae (ATCC BAA-613).</title>
        <authorList>
            <person name="Sudarsanam P."/>
            <person name="Ley R."/>
            <person name="Guruge J."/>
            <person name="Turnbaugh P.J."/>
            <person name="Mahowald M."/>
            <person name="Liep D."/>
            <person name="Gordon J."/>
        </authorList>
    </citation>
    <scope>NUCLEOTIDE SEQUENCE [LARGE SCALE GENOMIC DNA]</scope>
    <source>
        <strain evidence="2">ATCC BAA-613 / DSM 15670 / CCUG 46953 / JCM 12243 / WAL 16351</strain>
    </source>
</reference>
<dbReference type="EMBL" id="ABCC02000025">
    <property type="protein sequence ID" value="EDP16977.1"/>
    <property type="molecule type" value="Genomic_DNA"/>
</dbReference>
<protein>
    <submittedName>
        <fullName evidence="1">Uncharacterized protein</fullName>
    </submittedName>
</protein>
<gene>
    <name evidence="1" type="ORF">CLOBOL_02677</name>
</gene>
<name>A8RQ91_ENTBW</name>
<dbReference type="PaxDb" id="411902-CLOBOL_02677"/>
<evidence type="ECO:0000313" key="1">
    <source>
        <dbReference type="EMBL" id="EDP16977.1"/>
    </source>
</evidence>
<reference evidence="1 2" key="1">
    <citation type="submission" date="2007-08" db="EMBL/GenBank/DDBJ databases">
        <authorList>
            <person name="Fulton L."/>
            <person name="Clifton S."/>
            <person name="Fulton B."/>
            <person name="Xu J."/>
            <person name="Minx P."/>
            <person name="Pepin K.H."/>
            <person name="Johnson M."/>
            <person name="Thiruvilangam P."/>
            <person name="Bhonagiri V."/>
            <person name="Nash W.E."/>
            <person name="Mardis E.R."/>
            <person name="Wilson R.K."/>
        </authorList>
    </citation>
    <scope>NUCLEOTIDE SEQUENCE [LARGE SCALE GENOMIC DNA]</scope>
    <source>
        <strain evidence="2">ATCC BAA-613 / DSM 15670 / CCUG 46953 / JCM 12243 / WAL 16351</strain>
    </source>
</reference>